<feature type="domain" description="MHD" evidence="9">
    <location>
        <begin position="174"/>
        <end position="437"/>
    </location>
</feature>
<dbReference type="EMBL" id="BLKM01000468">
    <property type="protein sequence ID" value="GFG34107.1"/>
    <property type="molecule type" value="Genomic_DNA"/>
</dbReference>
<dbReference type="Pfam" id="PF00928">
    <property type="entry name" value="Adap_comp_sub"/>
    <property type="match status" value="1"/>
</dbReference>
<accession>A0A6L2PWJ8</accession>
<evidence type="ECO:0000256" key="8">
    <source>
        <dbReference type="ARBA" id="ARBA00030827"/>
    </source>
</evidence>
<dbReference type="Gene3D" id="2.60.40.1170">
    <property type="entry name" value="Mu homology domain, subdomain B"/>
    <property type="match status" value="2"/>
</dbReference>
<sequence length="460" mass="50311">MSGDAYVGIPTDELFVKALRTEVGLSDAGTFVESRDRCNKPVLYPAFEVGVTEKKSLWPVVVLENQGLIYCALPLMPHEVVTQKDKTGISLAELPGVSLAVETLNGLGQCVPLTSSMTSLTTAQTLQLHQFVSTCMPFGSVTCSNPFLISRLINPSGKGKAKQPLWNPVQHKAKSQVIIHIKEEVRCMQFNHSEMRDAMDVYGSVMCKSEVEGTAPEICLTLVQPGGNDQNINGGGLTVSPAVSSIEYTGTTSRLRFRPCNNQPLCHYSLPHLTDPPIYGTFKLRLNNNLATVHIQLQLQAGIKNHFQQLEVHIPFHGLKVSIVKSNPSVGSLLVQSGSTLVWNVGSKFPAKLLDVTLNAVCKVRRKVDSSDAQQIDGEEMSGWEQYINSCALVLFKMADYTYSGTRVDPQSVIVSTAPKVRCSVTSEFVSCQYKVWNSEGEVPAVADMPVKDLQDLLLK</sequence>
<comment type="similarity">
    <text evidence="1">Belongs to the adaptor complexes medium subunit family.</text>
</comment>
<dbReference type="GO" id="GO:0030119">
    <property type="term" value="C:AP-type membrane coat adaptor complex"/>
    <property type="evidence" value="ECO:0007669"/>
    <property type="project" value="TreeGrafter"/>
</dbReference>
<keyword evidence="4" id="KW-0813">Transport</keyword>
<dbReference type="OrthoDB" id="1877176at2759"/>
<dbReference type="GO" id="GO:0016197">
    <property type="term" value="P:endosomal transport"/>
    <property type="evidence" value="ECO:0007669"/>
    <property type="project" value="TreeGrafter"/>
</dbReference>
<keyword evidence="11" id="KW-1185">Reference proteome</keyword>
<dbReference type="AlphaFoldDB" id="A0A6L2PWJ8"/>
<evidence type="ECO:0000256" key="2">
    <source>
        <dbReference type="ARBA" id="ARBA00011174"/>
    </source>
</evidence>
<protein>
    <recommendedName>
        <fullName evidence="3">AP-5 complex subunit mu-1</fullName>
    </recommendedName>
    <alternativeName>
        <fullName evidence="8">Adaptor-related protein complex 5 subunit mu-1</fullName>
    </alternativeName>
</protein>
<gene>
    <name evidence="10" type="ORF">Cfor_05563</name>
</gene>
<evidence type="ECO:0000313" key="11">
    <source>
        <dbReference type="Proteomes" id="UP000502823"/>
    </source>
</evidence>
<keyword evidence="5" id="KW-0653">Protein transport</keyword>
<evidence type="ECO:0000256" key="1">
    <source>
        <dbReference type="ARBA" id="ARBA00005324"/>
    </source>
</evidence>
<dbReference type="InterPro" id="IPR036168">
    <property type="entry name" value="AP2_Mu_C_sf"/>
</dbReference>
<organism evidence="10 11">
    <name type="scientific">Coptotermes formosanus</name>
    <name type="common">Formosan subterranean termite</name>
    <dbReference type="NCBI Taxonomy" id="36987"/>
    <lineage>
        <taxon>Eukaryota</taxon>
        <taxon>Metazoa</taxon>
        <taxon>Ecdysozoa</taxon>
        <taxon>Arthropoda</taxon>
        <taxon>Hexapoda</taxon>
        <taxon>Insecta</taxon>
        <taxon>Pterygota</taxon>
        <taxon>Neoptera</taxon>
        <taxon>Polyneoptera</taxon>
        <taxon>Dictyoptera</taxon>
        <taxon>Blattodea</taxon>
        <taxon>Blattoidea</taxon>
        <taxon>Termitoidae</taxon>
        <taxon>Rhinotermitidae</taxon>
        <taxon>Coptotermes</taxon>
    </lineage>
</organism>
<dbReference type="GO" id="GO:0005764">
    <property type="term" value="C:lysosome"/>
    <property type="evidence" value="ECO:0007669"/>
    <property type="project" value="TreeGrafter"/>
</dbReference>
<dbReference type="PANTHER" id="PTHR16082">
    <property type="entry name" value="AP-5 COMPLEX SUBUNIT MU-1"/>
    <property type="match status" value="1"/>
</dbReference>
<dbReference type="InterPro" id="IPR039591">
    <property type="entry name" value="AP5M1"/>
</dbReference>
<reference evidence="11" key="1">
    <citation type="submission" date="2020-01" db="EMBL/GenBank/DDBJ databases">
        <title>Draft genome sequence of the Termite Coptotermes fromosanus.</title>
        <authorList>
            <person name="Itakura S."/>
            <person name="Yosikawa Y."/>
            <person name="Umezawa K."/>
        </authorList>
    </citation>
    <scope>NUCLEOTIDE SEQUENCE [LARGE SCALE GENOMIC DNA]</scope>
</reference>
<evidence type="ECO:0000256" key="5">
    <source>
        <dbReference type="ARBA" id="ARBA00022927"/>
    </source>
</evidence>
<comment type="subcellular location">
    <subcellularLocation>
        <location evidence="7">Endomembrane system</location>
        <topology evidence="7">Peripheral membrane protein</topology>
        <orientation evidence="7">Cytoplasmic side</orientation>
    </subcellularLocation>
</comment>
<dbReference type="PROSITE" id="PS51072">
    <property type="entry name" value="MHD"/>
    <property type="match status" value="1"/>
</dbReference>
<dbReference type="PANTHER" id="PTHR16082:SF2">
    <property type="entry name" value="AP-5 COMPLEX SUBUNIT MU-1"/>
    <property type="match status" value="1"/>
</dbReference>
<dbReference type="GO" id="GO:0005829">
    <property type="term" value="C:cytosol"/>
    <property type="evidence" value="ECO:0007669"/>
    <property type="project" value="TreeGrafter"/>
</dbReference>
<comment type="caution">
    <text evidence="10">The sequence shown here is derived from an EMBL/GenBank/DDBJ whole genome shotgun (WGS) entry which is preliminary data.</text>
</comment>
<evidence type="ECO:0000256" key="7">
    <source>
        <dbReference type="ARBA" id="ARBA00029433"/>
    </source>
</evidence>
<evidence type="ECO:0000313" key="10">
    <source>
        <dbReference type="EMBL" id="GFG34107.1"/>
    </source>
</evidence>
<proteinExistence type="inferred from homology"/>
<evidence type="ECO:0000256" key="6">
    <source>
        <dbReference type="ARBA" id="ARBA00023136"/>
    </source>
</evidence>
<evidence type="ECO:0000256" key="3">
    <source>
        <dbReference type="ARBA" id="ARBA00021851"/>
    </source>
</evidence>
<dbReference type="SUPFAM" id="SSF49447">
    <property type="entry name" value="Second domain of Mu2 adaptin subunit (ap50) of ap2 adaptor"/>
    <property type="match status" value="1"/>
</dbReference>
<dbReference type="Proteomes" id="UP000502823">
    <property type="component" value="Unassembled WGS sequence"/>
</dbReference>
<keyword evidence="6" id="KW-0472">Membrane</keyword>
<evidence type="ECO:0000256" key="4">
    <source>
        <dbReference type="ARBA" id="ARBA00022448"/>
    </source>
</evidence>
<name>A0A6L2PWJ8_COPFO</name>
<dbReference type="InParanoid" id="A0A6L2PWJ8"/>
<dbReference type="InterPro" id="IPR028565">
    <property type="entry name" value="MHD"/>
</dbReference>
<evidence type="ECO:0000259" key="9">
    <source>
        <dbReference type="PROSITE" id="PS51072"/>
    </source>
</evidence>
<dbReference type="GO" id="GO:0005770">
    <property type="term" value="C:late endosome"/>
    <property type="evidence" value="ECO:0007669"/>
    <property type="project" value="TreeGrafter"/>
</dbReference>
<comment type="subunit">
    <text evidence="2">Probably part of the adaptor protein complex 5 (AP-5) a tetramer composed of AP5B1, AP5M1, AP5S1 and AP5Z1.</text>
</comment>
<dbReference type="GO" id="GO:0015031">
    <property type="term" value="P:protein transport"/>
    <property type="evidence" value="ECO:0007669"/>
    <property type="project" value="UniProtKB-KW"/>
</dbReference>